<dbReference type="Proteomes" id="UP000031549">
    <property type="component" value="Unassembled WGS sequence"/>
</dbReference>
<feature type="transmembrane region" description="Helical" evidence="2">
    <location>
        <begin position="142"/>
        <end position="168"/>
    </location>
</feature>
<dbReference type="PANTHER" id="PTHR14136:SF17">
    <property type="entry name" value="BTB_POZ DOMAIN-CONTAINING PROTEIN KCTD9"/>
    <property type="match status" value="1"/>
</dbReference>
<accession>A0A846HL22</accession>
<comment type="caution">
    <text evidence="3">The sequence shown here is derived from an EMBL/GenBank/DDBJ whole genome shotgun (WGS) entry which is preliminary data.</text>
</comment>
<evidence type="ECO:0000256" key="1">
    <source>
        <dbReference type="SAM" id="MobiDB-lite"/>
    </source>
</evidence>
<keyword evidence="2" id="KW-1133">Transmembrane helix</keyword>
<proteinExistence type="predicted"/>
<dbReference type="PANTHER" id="PTHR14136">
    <property type="entry name" value="BTB_POZ DOMAIN-CONTAINING PROTEIN KCTD9"/>
    <property type="match status" value="1"/>
</dbReference>
<feature type="transmembrane region" description="Helical" evidence="2">
    <location>
        <begin position="84"/>
        <end position="106"/>
    </location>
</feature>
<evidence type="ECO:0000313" key="3">
    <source>
        <dbReference type="EMBL" id="NEU77268.1"/>
    </source>
</evidence>
<keyword evidence="4" id="KW-1185">Reference proteome</keyword>
<name>A0A846HL22_9CYAN</name>
<feature type="compositionally biased region" description="Polar residues" evidence="1">
    <location>
        <begin position="1"/>
        <end position="12"/>
    </location>
</feature>
<dbReference type="EMBL" id="JTCM02000170">
    <property type="protein sequence ID" value="NEU77268.1"/>
    <property type="molecule type" value="Genomic_DNA"/>
</dbReference>
<feature type="transmembrane region" description="Helical" evidence="2">
    <location>
        <begin position="112"/>
        <end position="130"/>
    </location>
</feature>
<reference evidence="3 4" key="1">
    <citation type="journal article" date="2015" name="Genome Announc.">
        <title>Draft Genome Sequence of Cyanobacterium Hassallia byssoidea Strain VB512170, Isolated from Monuments in India.</title>
        <authorList>
            <person name="Singh D."/>
            <person name="Chandrababunaidu M.M."/>
            <person name="Panda A."/>
            <person name="Sen D."/>
            <person name="Bhattacharyya S."/>
            <person name="Adhikary S.P."/>
            <person name="Tripathy S."/>
        </authorList>
    </citation>
    <scope>NUCLEOTIDE SEQUENCE [LARGE SCALE GENOMIC DNA]</scope>
    <source>
        <strain evidence="3 4">VB512170</strain>
    </source>
</reference>
<keyword evidence="2" id="KW-0812">Transmembrane</keyword>
<sequence>MTIESNSNSSHLPTPDSIPEQDLQPDDFDGGASENCLTPEKLATQQAIAMGASLQSQQNRVALKQAQSFLKQRITKSVPVKPRALLIILLAIAITFIGIAINNWIIGICGTLLTLVLSLIILIPWLQVVVDEWFSFQERTLLVAFLGVLVSIFGLIKFGGIGSLLLAWGRKINWEASGTLADWFGALGQILIAIIAVYVAWRQYVISKDLTIQQNLLTVQQNVITQQQTIDSYFQGISDLVLDEQGLLEDWPQERAIAEGRTAAIFSSVDGSGKAKILRFLSRSKLLTPLKRDRHLGRAILDGSGGYAEDRLFGLRVIDLGVMLAGADLSGTDLRWTDLSEANLVRANLSECDLVKANMSRTILYDANLNQADLNSTRLFYGSAETASPRSRSEAPKYETGEHTGAVVENADFTDVQRMSEANRYYCCAWCGEKSRGTIPGGCEGIPNKLGK</sequence>
<dbReference type="AlphaFoldDB" id="A0A846HL22"/>
<dbReference type="RefSeq" id="WP_039743282.1">
    <property type="nucleotide sequence ID" value="NZ_JTCM02000170.1"/>
</dbReference>
<evidence type="ECO:0000256" key="2">
    <source>
        <dbReference type="SAM" id="Phobius"/>
    </source>
</evidence>
<feature type="region of interest" description="Disordered" evidence="1">
    <location>
        <begin position="1"/>
        <end position="30"/>
    </location>
</feature>
<dbReference type="InterPro" id="IPR001646">
    <property type="entry name" value="5peptide_repeat"/>
</dbReference>
<dbReference type="InterPro" id="IPR051082">
    <property type="entry name" value="Pentapeptide-BTB/POZ_domain"/>
</dbReference>
<evidence type="ECO:0000313" key="4">
    <source>
        <dbReference type="Proteomes" id="UP000031549"/>
    </source>
</evidence>
<dbReference type="SUPFAM" id="SSF141571">
    <property type="entry name" value="Pentapeptide repeat-like"/>
    <property type="match status" value="1"/>
</dbReference>
<gene>
    <name evidence="3" type="ORF">PI95_033485</name>
</gene>
<organism evidence="3 4">
    <name type="scientific">Hassallia byssoidea VB512170</name>
    <dbReference type="NCBI Taxonomy" id="1304833"/>
    <lineage>
        <taxon>Bacteria</taxon>
        <taxon>Bacillati</taxon>
        <taxon>Cyanobacteriota</taxon>
        <taxon>Cyanophyceae</taxon>
        <taxon>Nostocales</taxon>
        <taxon>Tolypothrichaceae</taxon>
        <taxon>Hassallia</taxon>
    </lineage>
</organism>
<protein>
    <submittedName>
        <fullName evidence="3">Pentapeptide repeat-containing protein</fullName>
    </submittedName>
</protein>
<keyword evidence="2" id="KW-0472">Membrane</keyword>
<dbReference type="Pfam" id="PF00805">
    <property type="entry name" value="Pentapeptide"/>
    <property type="match status" value="1"/>
</dbReference>
<feature type="transmembrane region" description="Helical" evidence="2">
    <location>
        <begin position="180"/>
        <end position="201"/>
    </location>
</feature>
<dbReference type="Gene3D" id="2.160.20.80">
    <property type="entry name" value="E3 ubiquitin-protein ligase SopA"/>
    <property type="match status" value="1"/>
</dbReference>